<dbReference type="EMBL" id="MFZO01000024">
    <property type="protein sequence ID" value="OGK24897.1"/>
    <property type="molecule type" value="Genomic_DNA"/>
</dbReference>
<gene>
    <name evidence="2" type="ORF">A3C25_05705</name>
</gene>
<sequence length="199" mass="22647">MVKKTTIYIASFLILLLINFFLLAKLTTKLDRETSIKRVLAEIEEENSLAKQFNYSNAPFVYGRLETETKLTDGRPANLKAFFRKHNSPLYDYANLIVEESDKNGFDYRLLPAIAMQESTLCRAIPFGSHNCWGWGIYGNNVIRFSSYDEAIRTVAAGIKKEYLDKGLTTASKIMAKYTPSSPNGSWAYAVNKFLRDLE</sequence>
<feature type="transmembrane region" description="Helical" evidence="1">
    <location>
        <begin position="6"/>
        <end position="24"/>
    </location>
</feature>
<comment type="caution">
    <text evidence="2">The sequence shown here is derived from an EMBL/GenBank/DDBJ whole genome shotgun (WGS) entry which is preliminary data.</text>
</comment>
<evidence type="ECO:0000313" key="3">
    <source>
        <dbReference type="Proteomes" id="UP000177913"/>
    </source>
</evidence>
<reference evidence="2 3" key="1">
    <citation type="journal article" date="2016" name="Nat. Commun.">
        <title>Thousands of microbial genomes shed light on interconnected biogeochemical processes in an aquifer system.</title>
        <authorList>
            <person name="Anantharaman K."/>
            <person name="Brown C.T."/>
            <person name="Hug L.A."/>
            <person name="Sharon I."/>
            <person name="Castelle C.J."/>
            <person name="Probst A.J."/>
            <person name="Thomas B.C."/>
            <person name="Singh A."/>
            <person name="Wilkins M.J."/>
            <person name="Karaoz U."/>
            <person name="Brodie E.L."/>
            <person name="Williams K.H."/>
            <person name="Hubbard S.S."/>
            <person name="Banfield J.F."/>
        </authorList>
    </citation>
    <scope>NUCLEOTIDE SEQUENCE [LARGE SCALE GENOMIC DNA]</scope>
</reference>
<keyword evidence="1" id="KW-0472">Membrane</keyword>
<dbReference type="AlphaFoldDB" id="A0A1F7H0G5"/>
<evidence type="ECO:0000256" key="1">
    <source>
        <dbReference type="SAM" id="Phobius"/>
    </source>
</evidence>
<organism evidence="2 3">
    <name type="scientific">Candidatus Roizmanbacteria bacterium RIFCSPHIGHO2_02_FULL_38_11</name>
    <dbReference type="NCBI Taxonomy" id="1802039"/>
    <lineage>
        <taxon>Bacteria</taxon>
        <taxon>Candidatus Roizmaniibacteriota</taxon>
    </lineage>
</organism>
<proteinExistence type="predicted"/>
<protein>
    <recommendedName>
        <fullName evidence="4">Mannosyl-glycoprotein endo-beta-N-acetylglucosamidase-like domain-containing protein</fullName>
    </recommendedName>
</protein>
<keyword evidence="1" id="KW-1133">Transmembrane helix</keyword>
<dbReference type="Proteomes" id="UP000177913">
    <property type="component" value="Unassembled WGS sequence"/>
</dbReference>
<accession>A0A1F7H0G5</accession>
<keyword evidence="1" id="KW-0812">Transmembrane</keyword>
<evidence type="ECO:0008006" key="4">
    <source>
        <dbReference type="Google" id="ProtNLM"/>
    </source>
</evidence>
<name>A0A1F7H0G5_9BACT</name>
<evidence type="ECO:0000313" key="2">
    <source>
        <dbReference type="EMBL" id="OGK24897.1"/>
    </source>
</evidence>